<evidence type="ECO:0000313" key="2">
    <source>
        <dbReference type="EMBL" id="OGL74072.1"/>
    </source>
</evidence>
<keyword evidence="1" id="KW-1133">Transmembrane helix</keyword>
<sequence>MKRFPTALVGGFFSLAVIGGGSFLIWRNASTPGQYDDLAQCLTDKGVKMYGAYWCPHCQNQKKAFGKSFDKINYVECALPGVQGQTKQCDDAGITGYPTWVMPDGEKLSGEQRPEELADAVDCSLSHQTPSGASQ</sequence>
<comment type="caution">
    <text evidence="2">The sequence shown here is derived from an EMBL/GenBank/DDBJ whole genome shotgun (WGS) entry which is preliminary data.</text>
</comment>
<dbReference type="InterPro" id="IPR036249">
    <property type="entry name" value="Thioredoxin-like_sf"/>
</dbReference>
<dbReference type="Proteomes" id="UP000176303">
    <property type="component" value="Unassembled WGS sequence"/>
</dbReference>
<keyword evidence="1" id="KW-0812">Transmembrane</keyword>
<dbReference type="PANTHER" id="PTHR34573">
    <property type="entry name" value="VKC DOMAIN-CONTAINING PROTEIN"/>
    <property type="match status" value="1"/>
</dbReference>
<accession>A0A1F7U749</accession>
<reference evidence="2 3" key="1">
    <citation type="journal article" date="2016" name="Nat. Commun.">
        <title>Thousands of microbial genomes shed light on interconnected biogeochemical processes in an aquifer system.</title>
        <authorList>
            <person name="Anantharaman K."/>
            <person name="Brown C.T."/>
            <person name="Hug L.A."/>
            <person name="Sharon I."/>
            <person name="Castelle C.J."/>
            <person name="Probst A.J."/>
            <person name="Thomas B.C."/>
            <person name="Singh A."/>
            <person name="Wilkins M.J."/>
            <person name="Karaoz U."/>
            <person name="Brodie E.L."/>
            <person name="Williams K.H."/>
            <person name="Hubbard S.S."/>
            <person name="Banfield J.F."/>
        </authorList>
    </citation>
    <scope>NUCLEOTIDE SEQUENCE [LARGE SCALE GENOMIC DNA]</scope>
</reference>
<dbReference type="Gene3D" id="3.40.30.10">
    <property type="entry name" value="Glutaredoxin"/>
    <property type="match status" value="1"/>
</dbReference>
<protein>
    <recommendedName>
        <fullName evidence="4">Thioredoxin domain-containing protein</fullName>
    </recommendedName>
</protein>
<evidence type="ECO:0008006" key="4">
    <source>
        <dbReference type="Google" id="ProtNLM"/>
    </source>
</evidence>
<evidence type="ECO:0000256" key="1">
    <source>
        <dbReference type="SAM" id="Phobius"/>
    </source>
</evidence>
<organism evidence="2 3">
    <name type="scientific">Candidatus Uhrbacteria bacterium RIFCSPHIGHO2_02_FULL_57_19</name>
    <dbReference type="NCBI Taxonomy" id="1802391"/>
    <lineage>
        <taxon>Bacteria</taxon>
        <taxon>Candidatus Uhriibacteriota</taxon>
    </lineage>
</organism>
<gene>
    <name evidence="2" type="ORF">A3D72_02615</name>
</gene>
<name>A0A1F7U749_9BACT</name>
<keyword evidence="1" id="KW-0472">Membrane</keyword>
<feature type="transmembrane region" description="Helical" evidence="1">
    <location>
        <begin position="7"/>
        <end position="26"/>
    </location>
</feature>
<dbReference type="AlphaFoldDB" id="A0A1F7U749"/>
<proteinExistence type="predicted"/>
<dbReference type="EMBL" id="MGDZ01000008">
    <property type="protein sequence ID" value="OGL74072.1"/>
    <property type="molecule type" value="Genomic_DNA"/>
</dbReference>
<dbReference type="STRING" id="1802391.A3D72_02615"/>
<dbReference type="SUPFAM" id="SSF52833">
    <property type="entry name" value="Thioredoxin-like"/>
    <property type="match status" value="1"/>
</dbReference>
<evidence type="ECO:0000313" key="3">
    <source>
        <dbReference type="Proteomes" id="UP000176303"/>
    </source>
</evidence>
<dbReference type="PANTHER" id="PTHR34573:SF1">
    <property type="entry name" value="VITAMIN K EPOXIDE REDUCTASE DOMAIN-CONTAINING PROTEIN"/>
    <property type="match status" value="1"/>
</dbReference>